<dbReference type="InterPro" id="IPR039426">
    <property type="entry name" value="TonB-dep_rcpt-like"/>
</dbReference>
<dbReference type="RefSeq" id="WP_211850545.1">
    <property type="nucleotide sequence ID" value="NZ_JAAGBB010000001.1"/>
</dbReference>
<comment type="caution">
    <text evidence="14">The sequence shown here is derived from an EMBL/GenBank/DDBJ whole genome shotgun (WGS) entry which is preliminary data.</text>
</comment>
<dbReference type="EMBL" id="JAAGBB010000001">
    <property type="protein sequence ID" value="MBR0662955.1"/>
    <property type="molecule type" value="Genomic_DNA"/>
</dbReference>
<dbReference type="Proteomes" id="UP001196870">
    <property type="component" value="Unassembled WGS sequence"/>
</dbReference>
<evidence type="ECO:0000256" key="2">
    <source>
        <dbReference type="ARBA" id="ARBA00009810"/>
    </source>
</evidence>
<dbReference type="Pfam" id="PF00593">
    <property type="entry name" value="TonB_dep_Rec_b-barrel"/>
    <property type="match status" value="1"/>
</dbReference>
<keyword evidence="5 9" id="KW-0812">Transmembrane</keyword>
<name>A0ABS5ESR8_9PROT</name>
<dbReference type="Gene3D" id="2.40.170.20">
    <property type="entry name" value="TonB-dependent receptor, beta-barrel domain"/>
    <property type="match status" value="1"/>
</dbReference>
<gene>
    <name evidence="14" type="ORF">GXW71_01180</name>
</gene>
<keyword evidence="7 9" id="KW-0472">Membrane</keyword>
<evidence type="ECO:0000256" key="9">
    <source>
        <dbReference type="PROSITE-ProRule" id="PRU01360"/>
    </source>
</evidence>
<keyword evidence="3 9" id="KW-0813">Transport</keyword>
<dbReference type="PROSITE" id="PS52016">
    <property type="entry name" value="TONB_DEPENDENT_REC_3"/>
    <property type="match status" value="1"/>
</dbReference>
<dbReference type="PANTHER" id="PTHR30069">
    <property type="entry name" value="TONB-DEPENDENT OUTER MEMBRANE RECEPTOR"/>
    <property type="match status" value="1"/>
</dbReference>
<organism evidence="14 15">
    <name type="scientific">Plastoroseomonas hellenica</name>
    <dbReference type="NCBI Taxonomy" id="2687306"/>
    <lineage>
        <taxon>Bacteria</taxon>
        <taxon>Pseudomonadati</taxon>
        <taxon>Pseudomonadota</taxon>
        <taxon>Alphaproteobacteria</taxon>
        <taxon>Acetobacterales</taxon>
        <taxon>Acetobacteraceae</taxon>
        <taxon>Plastoroseomonas</taxon>
    </lineage>
</organism>
<keyword evidence="4 9" id="KW-1134">Transmembrane beta strand</keyword>
<evidence type="ECO:0000256" key="6">
    <source>
        <dbReference type="ARBA" id="ARBA00023077"/>
    </source>
</evidence>
<feature type="domain" description="TonB-dependent receptor plug" evidence="13">
    <location>
        <begin position="52"/>
        <end position="156"/>
    </location>
</feature>
<evidence type="ECO:0000256" key="11">
    <source>
        <dbReference type="SAM" id="SignalP"/>
    </source>
</evidence>
<evidence type="ECO:0000256" key="3">
    <source>
        <dbReference type="ARBA" id="ARBA00022448"/>
    </source>
</evidence>
<feature type="signal peptide" evidence="11">
    <location>
        <begin position="1"/>
        <end position="20"/>
    </location>
</feature>
<evidence type="ECO:0000256" key="5">
    <source>
        <dbReference type="ARBA" id="ARBA00022692"/>
    </source>
</evidence>
<evidence type="ECO:0000256" key="8">
    <source>
        <dbReference type="ARBA" id="ARBA00023237"/>
    </source>
</evidence>
<dbReference type="InterPro" id="IPR000531">
    <property type="entry name" value="Beta-barrel_TonB"/>
</dbReference>
<dbReference type="SUPFAM" id="SSF56935">
    <property type="entry name" value="Porins"/>
    <property type="match status" value="1"/>
</dbReference>
<dbReference type="Gene3D" id="2.170.130.10">
    <property type="entry name" value="TonB-dependent receptor, plug domain"/>
    <property type="match status" value="1"/>
</dbReference>
<dbReference type="NCBIfam" id="TIGR01785">
    <property type="entry name" value="TonB-hemin"/>
    <property type="match status" value="1"/>
</dbReference>
<comment type="similarity">
    <text evidence="2 9 10">Belongs to the TonB-dependent receptor family.</text>
</comment>
<keyword evidence="15" id="KW-1185">Reference proteome</keyword>
<keyword evidence="8 9" id="KW-0998">Cell outer membrane</keyword>
<dbReference type="InterPro" id="IPR012910">
    <property type="entry name" value="Plug_dom"/>
</dbReference>
<accession>A0ABS5ESR8</accession>
<reference evidence="15" key="1">
    <citation type="journal article" date="2021" name="Syst. Appl. Microbiol.">
        <title>Roseomonas hellenica sp. nov., isolated from roots of wild-growing Alkanna tinctoria.</title>
        <authorList>
            <person name="Rat A."/>
            <person name="Naranjo H.D."/>
            <person name="Lebbe L."/>
            <person name="Cnockaert M."/>
            <person name="Krigas N."/>
            <person name="Grigoriadou K."/>
            <person name="Maloupa E."/>
            <person name="Willems A."/>
        </authorList>
    </citation>
    <scope>NUCLEOTIDE SEQUENCE [LARGE SCALE GENOMIC DNA]</scope>
    <source>
        <strain evidence="15">LMG 31523</strain>
    </source>
</reference>
<evidence type="ECO:0000256" key="1">
    <source>
        <dbReference type="ARBA" id="ARBA00004571"/>
    </source>
</evidence>
<dbReference type="PANTHER" id="PTHR30069:SF41">
    <property type="entry name" value="HEME_HEMOPEXIN UTILIZATION PROTEIN C"/>
    <property type="match status" value="1"/>
</dbReference>
<evidence type="ECO:0000256" key="7">
    <source>
        <dbReference type="ARBA" id="ARBA00023136"/>
    </source>
</evidence>
<dbReference type="InterPro" id="IPR036942">
    <property type="entry name" value="Beta-barrel_TonB_sf"/>
</dbReference>
<dbReference type="InterPro" id="IPR011276">
    <property type="entry name" value="TonB_haem/Hb_rcpt"/>
</dbReference>
<evidence type="ECO:0000313" key="14">
    <source>
        <dbReference type="EMBL" id="MBR0662955.1"/>
    </source>
</evidence>
<comment type="subcellular location">
    <subcellularLocation>
        <location evidence="1 9">Cell outer membrane</location>
        <topology evidence="1 9">Multi-pass membrane protein</topology>
    </subcellularLocation>
</comment>
<dbReference type="CDD" id="cd01347">
    <property type="entry name" value="ligand_gated_channel"/>
    <property type="match status" value="1"/>
</dbReference>
<evidence type="ECO:0000259" key="12">
    <source>
        <dbReference type="Pfam" id="PF00593"/>
    </source>
</evidence>
<feature type="domain" description="TonB-dependent receptor-like beta-barrel" evidence="12">
    <location>
        <begin position="229"/>
        <end position="652"/>
    </location>
</feature>
<dbReference type="Pfam" id="PF07715">
    <property type="entry name" value="Plug"/>
    <property type="match status" value="1"/>
</dbReference>
<sequence>MTRMGFNVLRGLLATTALYAVGTLAAAAQEAAPAATRLQPVTAEGQAADAPFETPAAVSRVTPEQIREGGDTNRLLETVPGVAAGGFSSQPGVSVNIRGLEGVGRVNMMVEGVRQNFRPAGHEGGSFAYIDPAFLSGIDVERGAISGPSGMGALVGAVNFRLLNVEDILRPGQTMGGRLTGMTGTNGYQWNASLIGAARLGEGISVLAGASGRTNSAYENGRGQTVPNTEQSLRSGLFRLNWDPNPEHRLALTGSVYTNRFVSNFYDQTMQSNLIRLAYNFRPSDNPWIDLQASASYNQIRMNNYLTEAGAFSTTASGRRIVNSAYEVGLSNTSRFALGGADVEWLYGAQYATDDTETRKGGVNGDGRLSMTGVYSQATVTRGIFDAVLGLRYDRFDIDAEGYAAPAIGVPVTGPYSVDRGEGRVSPRLTLAVRPLPGLQFYATYGWAFRPPTISETMYSGPHSAGGTSTFYPNPYLQPERSQGWEIGTNVLRRNLFMDGDRLRVKVAYFDNDVEDLINLVAVRGSSITGASRSFNFYENVPGTSRLSGVEIEGGYDTGLAYFNVAYTHTSIDYADGADRSYLPRSNLTFDAGVRLFERQLTLGARLRVVGRTQSASTAATAVPINSYTTGDLYGSWRMNDNLTAFFNVTNISNQTYTLPASETVDGGRGRTIIGGLTLRF</sequence>
<keyword evidence="14" id="KW-0675">Receptor</keyword>
<evidence type="ECO:0000256" key="10">
    <source>
        <dbReference type="RuleBase" id="RU003357"/>
    </source>
</evidence>
<proteinExistence type="inferred from homology"/>
<keyword evidence="6 10" id="KW-0798">TonB box</keyword>
<feature type="chain" id="PRO_5046503641" evidence="11">
    <location>
        <begin position="21"/>
        <end position="681"/>
    </location>
</feature>
<evidence type="ECO:0000313" key="15">
    <source>
        <dbReference type="Proteomes" id="UP001196870"/>
    </source>
</evidence>
<evidence type="ECO:0000259" key="13">
    <source>
        <dbReference type="Pfam" id="PF07715"/>
    </source>
</evidence>
<dbReference type="InterPro" id="IPR037066">
    <property type="entry name" value="Plug_dom_sf"/>
</dbReference>
<protein>
    <submittedName>
        <fullName evidence="14">TonB-dependent receptor</fullName>
    </submittedName>
</protein>
<evidence type="ECO:0000256" key="4">
    <source>
        <dbReference type="ARBA" id="ARBA00022452"/>
    </source>
</evidence>
<keyword evidence="11" id="KW-0732">Signal</keyword>